<reference evidence="2 3" key="1">
    <citation type="submission" date="2024-01" db="EMBL/GenBank/DDBJ databases">
        <title>Comparative genomics of Cryptococcus and Kwoniella reveals pathogenesis evolution and contrasting modes of karyotype evolution via chromosome fusion or intercentromeric recombination.</title>
        <authorList>
            <person name="Coelho M.A."/>
            <person name="David-Palma M."/>
            <person name="Shea T."/>
            <person name="Bowers K."/>
            <person name="McGinley-Smith S."/>
            <person name="Mohammad A.W."/>
            <person name="Gnirke A."/>
            <person name="Yurkov A.M."/>
            <person name="Nowrousian M."/>
            <person name="Sun S."/>
            <person name="Cuomo C.A."/>
            <person name="Heitman J."/>
        </authorList>
    </citation>
    <scope>NUCLEOTIDE SEQUENCE [LARGE SCALE GENOMIC DNA]</scope>
    <source>
        <strain evidence="2 3">7685027</strain>
    </source>
</reference>
<feature type="region of interest" description="Disordered" evidence="1">
    <location>
        <begin position="742"/>
        <end position="772"/>
    </location>
</feature>
<feature type="compositionally biased region" description="Low complexity" evidence="1">
    <location>
        <begin position="491"/>
        <end position="503"/>
    </location>
</feature>
<feature type="region of interest" description="Disordered" evidence="1">
    <location>
        <begin position="284"/>
        <end position="314"/>
    </location>
</feature>
<feature type="compositionally biased region" description="Polar residues" evidence="1">
    <location>
        <begin position="521"/>
        <end position="537"/>
    </location>
</feature>
<feature type="compositionally biased region" description="Low complexity" evidence="1">
    <location>
        <begin position="685"/>
        <end position="707"/>
    </location>
</feature>
<gene>
    <name evidence="2" type="ORF">IAS62_004935</name>
</gene>
<dbReference type="GeneID" id="89991706"/>
<proteinExistence type="predicted"/>
<evidence type="ECO:0000313" key="2">
    <source>
        <dbReference type="EMBL" id="WVO23580.1"/>
    </source>
</evidence>
<feature type="compositionally biased region" description="Polar residues" evidence="1">
    <location>
        <begin position="970"/>
        <end position="982"/>
    </location>
</feature>
<feature type="compositionally biased region" description="Polar residues" evidence="1">
    <location>
        <begin position="428"/>
        <end position="448"/>
    </location>
</feature>
<dbReference type="RefSeq" id="XP_064722819.1">
    <property type="nucleotide sequence ID" value="XM_064866747.1"/>
</dbReference>
<protein>
    <submittedName>
        <fullName evidence="2">Uncharacterized protein</fullName>
    </submittedName>
</protein>
<evidence type="ECO:0000313" key="3">
    <source>
        <dbReference type="Proteomes" id="UP001432216"/>
    </source>
</evidence>
<accession>A0ABZ2B4B9</accession>
<feature type="compositionally biased region" description="Polar residues" evidence="1">
    <location>
        <begin position="742"/>
        <end position="765"/>
    </location>
</feature>
<feature type="region of interest" description="Disordered" evidence="1">
    <location>
        <begin position="427"/>
        <end position="476"/>
    </location>
</feature>
<feature type="region of interest" description="Disordered" evidence="1">
    <location>
        <begin position="676"/>
        <end position="707"/>
    </location>
</feature>
<dbReference type="Proteomes" id="UP001432216">
    <property type="component" value="Chromosome 8"/>
</dbReference>
<feature type="compositionally biased region" description="Low complexity" evidence="1">
    <location>
        <begin position="460"/>
        <end position="474"/>
    </location>
</feature>
<feature type="compositionally biased region" description="Basic and acidic residues" evidence="1">
    <location>
        <begin position="628"/>
        <end position="644"/>
    </location>
</feature>
<feature type="region of interest" description="Disordered" evidence="1">
    <location>
        <begin position="951"/>
        <end position="988"/>
    </location>
</feature>
<name>A0ABZ2B4B9_9TREE</name>
<organism evidence="2 3">
    <name type="scientific">Cryptococcus decagattii</name>
    <dbReference type="NCBI Taxonomy" id="1859122"/>
    <lineage>
        <taxon>Eukaryota</taxon>
        <taxon>Fungi</taxon>
        <taxon>Dikarya</taxon>
        <taxon>Basidiomycota</taxon>
        <taxon>Agaricomycotina</taxon>
        <taxon>Tremellomycetes</taxon>
        <taxon>Tremellales</taxon>
        <taxon>Cryptococcaceae</taxon>
        <taxon>Cryptococcus</taxon>
        <taxon>Cryptococcus gattii species complex</taxon>
    </lineage>
</organism>
<evidence type="ECO:0000256" key="1">
    <source>
        <dbReference type="SAM" id="MobiDB-lite"/>
    </source>
</evidence>
<sequence length="1159" mass="126171">MSPTVHLLGGPKWKRYVITTKADGNSIASRAPSPDLLTWALSYPKTRHPFRWASITARGRRVACCCTNGSVPPFFLYPRVLGNLRYRFEPTFIPPSSRLLLFLFLAIMATFPDAPARKLSPITELITSNSLHALVLSAVDADADQNGGKGKSIVFKGSEGIIAQSPRLGPLTPLDSGVQSSAISISSQSTEPRSRIPRFASPSSSQRDLIPIRKLLGDFISPAAASSTVFSSFKGPSPGGLLPPPRPVYASKPKLFKNVSLPSSPSPCNAVNDDARRRYVEGYCPHDKQAKENQERETEDKEAAEKVTKEKEMRDRRIAKTLKDKKATIKFSDQQAQGQSDPTSEMNPTVNMAGIGAGDKAVRQRAISRSNSLYVNPSKLILQSPARRFSLDINSRRSVAPSPGLLHPTIHALPVLIDDMKYDIKSVENPSAPHSNSLPVEEVNTSHPTCPASIPGSDQSHPSRSSSTKTSGDTKNAVTLIRVSSILSSIFGNNNSGNSPNSRNSKKERLASRRLPKRVQRQGNSSAKSSQGSTPCQSPGLGPSFTLLGLTAEELTDEITEPVQVFRTSGIFGIRDDGSEVYGAQEHEQAHPFGSTDCKSIPERAGSPHTQSDGVRRILYVENHVKEQDNEYEKSGQEKAEEVSHTSCGPESPVQRQVIEDDATINQSQQTLKIGNMLGSGHDASCSPSVARQASSSGSSSSENDYDGSFSLQHVLVTNGPDEHCSAKNITPDTVEERIQTSLQPSPALSPHTSSDTAAFQSRGSVQPHPIDISPLRSSISAQDNITLAIASHLLATQAEALLRYSSTIKDTGEAMHKLAQESLEWGGVLMRIAGRVEKSGTTSREEDNFFKDLPHNETASMLDGPRRSASVYTHRNLSNKEVRDDHMLADNLSTRFNGNDPSQDRKHKGMSLPTSMLSQLNELGALGLMSVHEAEETWRKATDRLAEVMNKDKDAEERQEVSVADRQAAATNRWSASTTADSFGERPGRSSAIASFYPDIPYDITHQQNPFYGHHVDPDATLRQQQANIFKEYPSIHGYAAPENWGPPPAAPTVPQVINPRHTNEQLQLRSPSNPALISHMLPSDIECTEAINKQSGSNITAATDTAVSRGSMMGKSVASSKYKGRKLRKVREQGSGFTEESTLGKKRWWSKRSSIIA</sequence>
<feature type="region of interest" description="Disordered" evidence="1">
    <location>
        <begin position="586"/>
        <end position="613"/>
    </location>
</feature>
<feature type="region of interest" description="Disordered" evidence="1">
    <location>
        <begin position="628"/>
        <end position="653"/>
    </location>
</feature>
<feature type="region of interest" description="Disordered" evidence="1">
    <location>
        <begin position="182"/>
        <end position="203"/>
    </location>
</feature>
<feature type="region of interest" description="Disordered" evidence="1">
    <location>
        <begin position="491"/>
        <end position="545"/>
    </location>
</feature>
<feature type="compositionally biased region" description="Basic and acidic residues" evidence="1">
    <location>
        <begin position="951"/>
        <end position="961"/>
    </location>
</feature>
<dbReference type="EMBL" id="CP143813">
    <property type="protein sequence ID" value="WVO23580.1"/>
    <property type="molecule type" value="Genomic_DNA"/>
</dbReference>
<keyword evidence="3" id="KW-1185">Reference proteome</keyword>